<reference evidence="2 3" key="1">
    <citation type="submission" date="2020-02" db="EMBL/GenBank/DDBJ databases">
        <authorList>
            <person name="Ferguson B K."/>
        </authorList>
    </citation>
    <scope>NUCLEOTIDE SEQUENCE [LARGE SCALE GENOMIC DNA]</scope>
</reference>
<protein>
    <submittedName>
        <fullName evidence="2">Uncharacterized protein</fullName>
    </submittedName>
</protein>
<organism evidence="2 3">
    <name type="scientific">Trichogramma brassicae</name>
    <dbReference type="NCBI Taxonomy" id="86971"/>
    <lineage>
        <taxon>Eukaryota</taxon>
        <taxon>Metazoa</taxon>
        <taxon>Ecdysozoa</taxon>
        <taxon>Arthropoda</taxon>
        <taxon>Hexapoda</taxon>
        <taxon>Insecta</taxon>
        <taxon>Pterygota</taxon>
        <taxon>Neoptera</taxon>
        <taxon>Endopterygota</taxon>
        <taxon>Hymenoptera</taxon>
        <taxon>Apocrita</taxon>
        <taxon>Proctotrupomorpha</taxon>
        <taxon>Chalcidoidea</taxon>
        <taxon>Trichogrammatidae</taxon>
        <taxon>Trichogramma</taxon>
    </lineage>
</organism>
<gene>
    <name evidence="2" type="ORF">TBRA_LOCUS10919</name>
</gene>
<feature type="compositionally biased region" description="Basic and acidic residues" evidence="1">
    <location>
        <begin position="89"/>
        <end position="104"/>
    </location>
</feature>
<sequence length="135" mass="15393">MDCDHCLCIQYNVLLCMSALSRTRANDQLITARPHKPHCFTTRGVCRPVSREARHDRGDGVRLDLRDVAGAVQRPALRPLPAESEENEALPRRRGDRLSEDTRLRGGRRVHGFRHVLLQIGHDLPRFVKRSSLPD</sequence>
<dbReference type="Proteomes" id="UP000479190">
    <property type="component" value="Unassembled WGS sequence"/>
</dbReference>
<proteinExistence type="predicted"/>
<evidence type="ECO:0000256" key="1">
    <source>
        <dbReference type="SAM" id="MobiDB-lite"/>
    </source>
</evidence>
<accession>A0A6H5IW86</accession>
<name>A0A6H5IW86_9HYME</name>
<evidence type="ECO:0000313" key="2">
    <source>
        <dbReference type="EMBL" id="CAB0039162.1"/>
    </source>
</evidence>
<evidence type="ECO:0000313" key="3">
    <source>
        <dbReference type="Proteomes" id="UP000479190"/>
    </source>
</evidence>
<feature type="region of interest" description="Disordered" evidence="1">
    <location>
        <begin position="74"/>
        <end position="104"/>
    </location>
</feature>
<dbReference type="AlphaFoldDB" id="A0A6H5IW86"/>
<dbReference type="EMBL" id="CADCXV010000942">
    <property type="protein sequence ID" value="CAB0039162.1"/>
    <property type="molecule type" value="Genomic_DNA"/>
</dbReference>
<keyword evidence="3" id="KW-1185">Reference proteome</keyword>